<dbReference type="RefSeq" id="WP_009901917.1">
    <property type="nucleotide sequence ID" value="NZ_BIOK01000022.1"/>
</dbReference>
<evidence type="ECO:0000313" key="1">
    <source>
        <dbReference type="EMBL" id="VFD33259.1"/>
    </source>
</evidence>
<dbReference type="InterPro" id="IPR036641">
    <property type="entry name" value="HPT_dom_sf"/>
</dbReference>
<dbReference type="SUPFAM" id="SSF47226">
    <property type="entry name" value="Histidine-containing phosphotransfer domain, HPT domain"/>
    <property type="match status" value="1"/>
</dbReference>
<sequence length="120" mass="14192">MNLSDCYIIFGGNYDEVLCRLQHEHIVQKFIFKFLDDKSFNLLKVSIDNENYDDALRFAHTLKGICQNLSFSRLYESSNQITIELKDGNYKKAVDMIPQLSKDYYKTIDIIKEYKMSKEK</sequence>
<evidence type="ECO:0008006" key="3">
    <source>
        <dbReference type="Google" id="ProtNLM"/>
    </source>
</evidence>
<evidence type="ECO:0000313" key="2">
    <source>
        <dbReference type="Proteomes" id="UP000411588"/>
    </source>
</evidence>
<comment type="caution">
    <text evidence="1">The sequence shown here is derived from an EMBL/GenBank/DDBJ whole genome shotgun (WGS) entry which is preliminary data.</text>
</comment>
<name>A0AB74QFD7_CLODI</name>
<gene>
    <name evidence="1" type="ORF">SAMEA1402399_02503</name>
</gene>
<dbReference type="EMBL" id="CAADAN010000009">
    <property type="protein sequence ID" value="VFD33259.1"/>
    <property type="molecule type" value="Genomic_DNA"/>
</dbReference>
<dbReference type="Gene3D" id="1.20.120.160">
    <property type="entry name" value="HPT domain"/>
    <property type="match status" value="1"/>
</dbReference>
<accession>A0AB74QFD7</accession>
<dbReference type="GO" id="GO:0000160">
    <property type="term" value="P:phosphorelay signal transduction system"/>
    <property type="evidence" value="ECO:0007669"/>
    <property type="project" value="InterPro"/>
</dbReference>
<dbReference type="AlphaFoldDB" id="A0AB74QFD7"/>
<proteinExistence type="predicted"/>
<organism evidence="1 2">
    <name type="scientific">Clostridioides difficile</name>
    <name type="common">Peptoclostridium difficile</name>
    <dbReference type="NCBI Taxonomy" id="1496"/>
    <lineage>
        <taxon>Bacteria</taxon>
        <taxon>Bacillati</taxon>
        <taxon>Bacillota</taxon>
        <taxon>Clostridia</taxon>
        <taxon>Peptostreptococcales</taxon>
        <taxon>Peptostreptococcaceae</taxon>
        <taxon>Clostridioides</taxon>
    </lineage>
</organism>
<reference evidence="1 2" key="1">
    <citation type="submission" date="2019-02" db="EMBL/GenBank/DDBJ databases">
        <authorList>
            <consortium name="Pathogen Informatics"/>
        </authorList>
    </citation>
    <scope>NUCLEOTIDE SEQUENCE [LARGE SCALE GENOMIC DNA]</scope>
    <source>
        <strain evidence="2">clo34</strain>
    </source>
</reference>
<protein>
    <recommendedName>
        <fullName evidence="3">Hpt domain-containing protein</fullName>
    </recommendedName>
</protein>
<dbReference type="Proteomes" id="UP000411588">
    <property type="component" value="Unassembled WGS sequence"/>
</dbReference>